<sequence length="156" mass="17192">MLAVESNAEVEIVVKYSFEGKPEVSSVFPNECSRHANVIHEVPNRGSQRRHSRKPLIESSATYVQIRNPVSQSPPVSTETRKKIRIGKSQRSIAQPSSSQTLSMKTISSTTGHFDHNSFVSLPQDESDGSTRQAKKSQSMVSCVVGRFVDGKFKSA</sequence>
<protein>
    <submittedName>
        <fullName evidence="2">Uncharacterized protein</fullName>
    </submittedName>
</protein>
<dbReference type="OMA" id="RWKNGTH"/>
<proteinExistence type="predicted"/>
<feature type="region of interest" description="Disordered" evidence="1">
    <location>
        <begin position="67"/>
        <end position="140"/>
    </location>
</feature>
<name>A0A3P6SH97_LITSI</name>
<dbReference type="Proteomes" id="UP000277928">
    <property type="component" value="Unassembled WGS sequence"/>
</dbReference>
<feature type="compositionally biased region" description="Polar residues" evidence="1">
    <location>
        <begin position="89"/>
        <end position="112"/>
    </location>
</feature>
<reference evidence="2 3" key="1">
    <citation type="submission" date="2018-08" db="EMBL/GenBank/DDBJ databases">
        <authorList>
            <person name="Laetsch R D."/>
            <person name="Stevens L."/>
            <person name="Kumar S."/>
            <person name="Blaxter L. M."/>
        </authorList>
    </citation>
    <scope>NUCLEOTIDE SEQUENCE [LARGE SCALE GENOMIC DNA]</scope>
</reference>
<evidence type="ECO:0000313" key="3">
    <source>
        <dbReference type="Proteomes" id="UP000277928"/>
    </source>
</evidence>
<evidence type="ECO:0000313" key="2">
    <source>
        <dbReference type="EMBL" id="VDK67340.1"/>
    </source>
</evidence>
<evidence type="ECO:0000256" key="1">
    <source>
        <dbReference type="SAM" id="MobiDB-lite"/>
    </source>
</evidence>
<feature type="compositionally biased region" description="Polar residues" evidence="1">
    <location>
        <begin position="130"/>
        <end position="140"/>
    </location>
</feature>
<accession>A0A3P6SH97</accession>
<dbReference type="OrthoDB" id="5859996at2759"/>
<gene>
    <name evidence="2" type="ORF">NLS_LOCUS82</name>
</gene>
<feature type="compositionally biased region" description="Polar residues" evidence="1">
    <location>
        <begin position="67"/>
        <end position="78"/>
    </location>
</feature>
<dbReference type="AlphaFoldDB" id="A0A3P6SH97"/>
<dbReference type="EMBL" id="UYRX01000002">
    <property type="protein sequence ID" value="VDK67340.1"/>
    <property type="molecule type" value="Genomic_DNA"/>
</dbReference>
<organism evidence="2 3">
    <name type="scientific">Litomosoides sigmodontis</name>
    <name type="common">Filarial nematode worm</name>
    <dbReference type="NCBI Taxonomy" id="42156"/>
    <lineage>
        <taxon>Eukaryota</taxon>
        <taxon>Metazoa</taxon>
        <taxon>Ecdysozoa</taxon>
        <taxon>Nematoda</taxon>
        <taxon>Chromadorea</taxon>
        <taxon>Rhabditida</taxon>
        <taxon>Spirurina</taxon>
        <taxon>Spiruromorpha</taxon>
        <taxon>Filarioidea</taxon>
        <taxon>Onchocercidae</taxon>
        <taxon>Litomosoides</taxon>
    </lineage>
</organism>
<keyword evidence="3" id="KW-1185">Reference proteome</keyword>